<dbReference type="AlphaFoldDB" id="A0A0N8QR47"/>
<evidence type="ECO:0000313" key="1">
    <source>
        <dbReference type="EMBL" id="RMM12119.1"/>
    </source>
</evidence>
<dbReference type="RefSeq" id="WP_144434249.1">
    <property type="nucleotide sequence ID" value="NZ_LJPW01000159.1"/>
</dbReference>
<comment type="caution">
    <text evidence="1">The sequence shown here is derived from an EMBL/GenBank/DDBJ whole genome shotgun (WGS) entry which is preliminary data.</text>
</comment>
<dbReference type="Proteomes" id="UP000278587">
    <property type="component" value="Unassembled WGS sequence"/>
</dbReference>
<gene>
    <name evidence="1" type="ORF">ALQ84_02678</name>
</gene>
<proteinExistence type="predicted"/>
<protein>
    <submittedName>
        <fullName evidence="1">Uncharacterized protein</fullName>
    </submittedName>
</protein>
<evidence type="ECO:0000313" key="2">
    <source>
        <dbReference type="Proteomes" id="UP000278587"/>
    </source>
</evidence>
<accession>A0A0N8QR47</accession>
<dbReference type="EMBL" id="RBOC01000053">
    <property type="protein sequence ID" value="RMM12119.1"/>
    <property type="molecule type" value="Genomic_DNA"/>
</dbReference>
<sequence>MPLPITPKHEETLRLLRCGNPAVANLSAAIDKAFDVSACENPELARLILDVLCLRFITGDPTARPALIAQINHFGILKCLSRSQVHAFTSAIADIA</sequence>
<reference evidence="1 2" key="1">
    <citation type="submission" date="2018-08" db="EMBL/GenBank/DDBJ databases">
        <title>Recombination of ecologically and evolutionarily significant loci maintains genetic cohesion in the Pseudomonas syringae species complex.</title>
        <authorList>
            <person name="Dillon M."/>
            <person name="Thakur S."/>
            <person name="Almeida R.N.D."/>
            <person name="Weir B.S."/>
            <person name="Guttman D.S."/>
        </authorList>
    </citation>
    <scope>NUCLEOTIDE SEQUENCE [LARGE SCALE GENOMIC DNA]</scope>
    <source>
        <strain evidence="1 2">ICMP 4086</strain>
    </source>
</reference>
<organism evidence="1 2">
    <name type="scientific">Pseudomonas caricapapayae</name>
    <dbReference type="NCBI Taxonomy" id="46678"/>
    <lineage>
        <taxon>Bacteria</taxon>
        <taxon>Pseudomonadati</taxon>
        <taxon>Pseudomonadota</taxon>
        <taxon>Gammaproteobacteria</taxon>
        <taxon>Pseudomonadales</taxon>
        <taxon>Pseudomonadaceae</taxon>
        <taxon>Pseudomonas</taxon>
    </lineage>
</organism>
<name>A0A0N8QR47_9PSED</name>